<evidence type="ECO:0000313" key="1">
    <source>
        <dbReference type="EMBL" id="MFD2866048.1"/>
    </source>
</evidence>
<sequence>MTTTYTNLINQMTNDQMTKIYILKPGRHQFAPGEPAMHHNDNLTDKEARWYLKAYLHIKNLFTSSPAIKRALKKQSVQPSKISETQS</sequence>
<evidence type="ECO:0000313" key="2">
    <source>
        <dbReference type="Proteomes" id="UP001597601"/>
    </source>
</evidence>
<dbReference type="Proteomes" id="UP001597601">
    <property type="component" value="Unassembled WGS sequence"/>
</dbReference>
<reference evidence="2" key="1">
    <citation type="journal article" date="2019" name="Int. J. Syst. Evol. Microbiol.">
        <title>The Global Catalogue of Microorganisms (GCM) 10K type strain sequencing project: providing services to taxonomists for standard genome sequencing and annotation.</title>
        <authorList>
            <consortium name="The Broad Institute Genomics Platform"/>
            <consortium name="The Broad Institute Genome Sequencing Center for Infectious Disease"/>
            <person name="Wu L."/>
            <person name="Ma J."/>
        </authorList>
    </citation>
    <scope>NUCLEOTIDE SEQUENCE [LARGE SCALE GENOMIC DNA]</scope>
    <source>
        <strain evidence="2">KCTC 52232</strain>
    </source>
</reference>
<name>A0ABW5XS05_9SPHI</name>
<gene>
    <name evidence="1" type="ORF">ACFSYC_15215</name>
</gene>
<dbReference type="EMBL" id="JBHUON010000020">
    <property type="protein sequence ID" value="MFD2866048.1"/>
    <property type="molecule type" value="Genomic_DNA"/>
</dbReference>
<comment type="caution">
    <text evidence="1">The sequence shown here is derived from an EMBL/GenBank/DDBJ whole genome shotgun (WGS) entry which is preliminary data.</text>
</comment>
<organism evidence="1 2">
    <name type="scientific">Mucilaginibacter antarcticus</name>
    <dbReference type="NCBI Taxonomy" id="1855725"/>
    <lineage>
        <taxon>Bacteria</taxon>
        <taxon>Pseudomonadati</taxon>
        <taxon>Bacteroidota</taxon>
        <taxon>Sphingobacteriia</taxon>
        <taxon>Sphingobacteriales</taxon>
        <taxon>Sphingobacteriaceae</taxon>
        <taxon>Mucilaginibacter</taxon>
    </lineage>
</organism>
<proteinExistence type="predicted"/>
<keyword evidence="2" id="KW-1185">Reference proteome</keyword>
<protein>
    <submittedName>
        <fullName evidence="1">Uncharacterized protein</fullName>
    </submittedName>
</protein>
<accession>A0ABW5XS05</accession>
<dbReference type="RefSeq" id="WP_377129348.1">
    <property type="nucleotide sequence ID" value="NZ_JBHUON010000020.1"/>
</dbReference>